<feature type="domain" description="HTH marR-type" evidence="1">
    <location>
        <begin position="25"/>
        <end position="153"/>
    </location>
</feature>
<dbReference type="InterPro" id="IPR039422">
    <property type="entry name" value="MarR/SlyA-like"/>
</dbReference>
<dbReference type="GO" id="GO:0006950">
    <property type="term" value="P:response to stress"/>
    <property type="evidence" value="ECO:0007669"/>
    <property type="project" value="TreeGrafter"/>
</dbReference>
<proteinExistence type="predicted"/>
<reference evidence="3" key="1">
    <citation type="submission" date="2016-10" db="EMBL/GenBank/DDBJ databases">
        <authorList>
            <person name="Varghese N."/>
            <person name="Submissions S."/>
        </authorList>
    </citation>
    <scope>NUCLEOTIDE SEQUENCE [LARGE SCALE GENOMIC DNA]</scope>
    <source>
        <strain evidence="3">ATCC 700689</strain>
    </source>
</reference>
<dbReference type="SUPFAM" id="SSF46785">
    <property type="entry name" value="Winged helix' DNA-binding domain"/>
    <property type="match status" value="1"/>
</dbReference>
<dbReference type="InterPro" id="IPR036388">
    <property type="entry name" value="WH-like_DNA-bd_sf"/>
</dbReference>
<evidence type="ECO:0000313" key="3">
    <source>
        <dbReference type="Proteomes" id="UP000182894"/>
    </source>
</evidence>
<sequence length="162" mass="17815">MSNVHNKAATVPEGLHIPQNVVCHATHLRKATRRITLLYDALLAPSGLRSTQRSILMQIARSQVTSLSELAAILLIDRSALAQNLKPLEREGWLSVTVDPADKRSRRVSLTQAGMNKLLETQPLWEQAQASFEKGYGHEQALALRKALIDVAAGEYEGVDKA</sequence>
<dbReference type="InterPro" id="IPR000835">
    <property type="entry name" value="HTH_MarR-typ"/>
</dbReference>
<dbReference type="GO" id="GO:0003700">
    <property type="term" value="F:DNA-binding transcription factor activity"/>
    <property type="evidence" value="ECO:0007669"/>
    <property type="project" value="InterPro"/>
</dbReference>
<gene>
    <name evidence="2" type="ORF">SAMN05216605_12256</name>
</gene>
<keyword evidence="2" id="KW-0238">DNA-binding</keyword>
<dbReference type="AlphaFoldDB" id="A0A1G8RFE2"/>
<dbReference type="SMART" id="SM00347">
    <property type="entry name" value="HTH_MARR"/>
    <property type="match status" value="1"/>
</dbReference>
<protein>
    <submittedName>
        <fullName evidence="2">DNA-binding transcriptional regulator, MarR family</fullName>
    </submittedName>
</protein>
<dbReference type="InterPro" id="IPR036390">
    <property type="entry name" value="WH_DNA-bd_sf"/>
</dbReference>
<accession>A0A1G8RFE2</accession>
<dbReference type="PRINTS" id="PR00598">
    <property type="entry name" value="HTHMARR"/>
</dbReference>
<dbReference type="PROSITE" id="PS50995">
    <property type="entry name" value="HTH_MARR_2"/>
    <property type="match status" value="1"/>
</dbReference>
<keyword evidence="3" id="KW-1185">Reference proteome</keyword>
<dbReference type="EMBL" id="FNCO01000022">
    <property type="protein sequence ID" value="SDJ15727.1"/>
    <property type="molecule type" value="Genomic_DNA"/>
</dbReference>
<evidence type="ECO:0000313" key="2">
    <source>
        <dbReference type="EMBL" id="SDJ15727.1"/>
    </source>
</evidence>
<dbReference type="OrthoDB" id="8795430at2"/>
<dbReference type="Gene3D" id="1.10.10.10">
    <property type="entry name" value="Winged helix-like DNA-binding domain superfamily/Winged helix DNA-binding domain"/>
    <property type="match status" value="1"/>
</dbReference>
<name>A0A1G8RFE2_9PSED</name>
<organism evidence="2 3">
    <name type="scientific">Pseudomonas abietaniphila</name>
    <dbReference type="NCBI Taxonomy" id="89065"/>
    <lineage>
        <taxon>Bacteria</taxon>
        <taxon>Pseudomonadati</taxon>
        <taxon>Pseudomonadota</taxon>
        <taxon>Gammaproteobacteria</taxon>
        <taxon>Pseudomonadales</taxon>
        <taxon>Pseudomonadaceae</taxon>
        <taxon>Pseudomonas</taxon>
    </lineage>
</organism>
<dbReference type="PANTHER" id="PTHR33164:SF105">
    <property type="entry name" value="TRANSCRIPTIONAL REPRESSOR PROTEIN-RELATED"/>
    <property type="match status" value="1"/>
</dbReference>
<dbReference type="GO" id="GO:0003677">
    <property type="term" value="F:DNA binding"/>
    <property type="evidence" value="ECO:0007669"/>
    <property type="project" value="UniProtKB-KW"/>
</dbReference>
<dbReference type="Proteomes" id="UP000182894">
    <property type="component" value="Unassembled WGS sequence"/>
</dbReference>
<dbReference type="STRING" id="89065.SAMN05216605_12256"/>
<dbReference type="RefSeq" id="WP_074758470.1">
    <property type="nucleotide sequence ID" value="NZ_FNCO01000022.1"/>
</dbReference>
<dbReference type="Pfam" id="PF01047">
    <property type="entry name" value="MarR"/>
    <property type="match status" value="1"/>
</dbReference>
<evidence type="ECO:0000259" key="1">
    <source>
        <dbReference type="PROSITE" id="PS50995"/>
    </source>
</evidence>
<dbReference type="PANTHER" id="PTHR33164">
    <property type="entry name" value="TRANSCRIPTIONAL REGULATOR, MARR FAMILY"/>
    <property type="match status" value="1"/>
</dbReference>